<dbReference type="Proteomes" id="UP000011863">
    <property type="component" value="Chromosome"/>
</dbReference>
<organism evidence="2 3">
    <name type="scientific">Ilumatobacter coccineus (strain NBRC 103263 / KCTC 29153 / YM16-304)</name>
    <dbReference type="NCBI Taxonomy" id="1313172"/>
    <lineage>
        <taxon>Bacteria</taxon>
        <taxon>Bacillati</taxon>
        <taxon>Actinomycetota</taxon>
        <taxon>Acidimicrobiia</taxon>
        <taxon>Acidimicrobiales</taxon>
        <taxon>Ilumatobacteraceae</taxon>
        <taxon>Ilumatobacter</taxon>
    </lineage>
</organism>
<evidence type="ECO:0008006" key="4">
    <source>
        <dbReference type="Google" id="ProtNLM"/>
    </source>
</evidence>
<feature type="chain" id="PRO_5025460227" description="DUF4333 domain-containing protein" evidence="1">
    <location>
        <begin position="22"/>
        <end position="94"/>
    </location>
</feature>
<dbReference type="AlphaFoldDB" id="A0A6C7E6P9"/>
<reference evidence="2 3" key="1">
    <citation type="journal article" date="2013" name="Int. J. Syst. Evol. Microbiol.">
        <title>Ilumatobacter nonamiense sp. nov. and Ilumatobacter coccineum sp. nov., isolated from seashore sand.</title>
        <authorList>
            <person name="Matsumoto A."/>
            <person name="Kasai H."/>
            <person name="Matsuo Y."/>
            <person name="Shizuri Y."/>
            <person name="Ichikawa N."/>
            <person name="Fujita N."/>
            <person name="Omura S."/>
            <person name="Takahashi Y."/>
        </authorList>
    </citation>
    <scope>NUCLEOTIDE SEQUENCE [LARGE SCALE GENOMIC DNA]</scope>
    <source>
        <strain evidence="3">NBRC 103263 / KCTC 29153 / YM16-304</strain>
    </source>
</reference>
<evidence type="ECO:0000313" key="3">
    <source>
        <dbReference type="Proteomes" id="UP000011863"/>
    </source>
</evidence>
<dbReference type="PROSITE" id="PS51257">
    <property type="entry name" value="PROKAR_LIPOPROTEIN"/>
    <property type="match status" value="1"/>
</dbReference>
<proteinExistence type="predicted"/>
<dbReference type="RefSeq" id="WP_015442631.1">
    <property type="nucleotide sequence ID" value="NC_020520.1"/>
</dbReference>
<dbReference type="KEGG" id="aym:YM304_30700"/>
<gene>
    <name evidence="2" type="ORF">YM304_30700</name>
</gene>
<evidence type="ECO:0000256" key="1">
    <source>
        <dbReference type="SAM" id="SignalP"/>
    </source>
</evidence>
<sequence length="94" mass="9800">MRRLLLAVPAALLVAACTTDASDFKGQTEDFINDDSDVEALFDGADISDASCTSPDSTDVGSEYTCTAEAEGIGTIRFDAVIDAENSFSVTPAL</sequence>
<name>A0A6C7E6P9_ILUCY</name>
<evidence type="ECO:0000313" key="2">
    <source>
        <dbReference type="EMBL" id="BAN03384.1"/>
    </source>
</evidence>
<feature type="signal peptide" evidence="1">
    <location>
        <begin position="1"/>
        <end position="21"/>
    </location>
</feature>
<keyword evidence="1" id="KW-0732">Signal</keyword>
<keyword evidence="3" id="KW-1185">Reference proteome</keyword>
<accession>A0A6C7E6P9</accession>
<protein>
    <recommendedName>
        <fullName evidence="4">DUF4333 domain-containing protein</fullName>
    </recommendedName>
</protein>
<dbReference type="EMBL" id="AP012057">
    <property type="protein sequence ID" value="BAN03384.1"/>
    <property type="molecule type" value="Genomic_DNA"/>
</dbReference>